<evidence type="ECO:0008006" key="4">
    <source>
        <dbReference type="Google" id="ProtNLM"/>
    </source>
</evidence>
<sequence>MDPSNYRKRVLHKLAEDLALPKLNFQVIRRTIATLAQRKGTVKDVQGVMRHTRVATTTDIYMQEIAEEYAQLSTPSTTSSTAR</sequence>
<accession>A0A2Z5G349</accession>
<dbReference type="EMBL" id="CP030840">
    <property type="protein sequence ID" value="AXC13561.1"/>
    <property type="molecule type" value="Genomic_DNA"/>
</dbReference>
<keyword evidence="1" id="KW-0233">DNA recombination</keyword>
<name>A0A2Z5G349_9BACT</name>
<dbReference type="Gene3D" id="1.10.443.10">
    <property type="entry name" value="Intergrase catalytic core"/>
    <property type="match status" value="1"/>
</dbReference>
<dbReference type="InterPro" id="IPR013762">
    <property type="entry name" value="Integrase-like_cat_sf"/>
</dbReference>
<dbReference type="KEGG" id="abas:ACPOL_4286"/>
<dbReference type="GO" id="GO:0003677">
    <property type="term" value="F:DNA binding"/>
    <property type="evidence" value="ECO:0007669"/>
    <property type="project" value="InterPro"/>
</dbReference>
<dbReference type="AlphaFoldDB" id="A0A2Z5G349"/>
<dbReference type="Proteomes" id="UP000253606">
    <property type="component" value="Chromosome"/>
</dbReference>
<reference evidence="2 3" key="1">
    <citation type="journal article" date="2018" name="Front. Microbiol.">
        <title>Hydrolytic Capabilities as a Key to Environmental Success: Chitinolytic and Cellulolytic Acidobacteria From Acidic Sub-arctic Soils and Boreal Peatlands.</title>
        <authorList>
            <person name="Belova S.E."/>
            <person name="Ravin N.V."/>
            <person name="Pankratov T.A."/>
            <person name="Rakitin A.L."/>
            <person name="Ivanova A.A."/>
            <person name="Beletsky A.V."/>
            <person name="Mardanov A.V."/>
            <person name="Sinninghe Damste J.S."/>
            <person name="Dedysh S.N."/>
        </authorList>
    </citation>
    <scope>NUCLEOTIDE SEQUENCE [LARGE SCALE GENOMIC DNA]</scope>
    <source>
        <strain evidence="2 3">SBC82</strain>
    </source>
</reference>
<dbReference type="InterPro" id="IPR011010">
    <property type="entry name" value="DNA_brk_join_enz"/>
</dbReference>
<gene>
    <name evidence="2" type="ORF">ACPOL_4286</name>
</gene>
<protein>
    <recommendedName>
        <fullName evidence="4">Tyr recombinase domain-containing protein</fullName>
    </recommendedName>
</protein>
<dbReference type="RefSeq" id="WP_114208521.1">
    <property type="nucleotide sequence ID" value="NZ_CP030840.1"/>
</dbReference>
<proteinExistence type="predicted"/>
<evidence type="ECO:0000313" key="3">
    <source>
        <dbReference type="Proteomes" id="UP000253606"/>
    </source>
</evidence>
<evidence type="ECO:0000256" key="1">
    <source>
        <dbReference type="ARBA" id="ARBA00023172"/>
    </source>
</evidence>
<dbReference type="GO" id="GO:0006310">
    <property type="term" value="P:DNA recombination"/>
    <property type="evidence" value="ECO:0007669"/>
    <property type="project" value="UniProtKB-KW"/>
</dbReference>
<evidence type="ECO:0000313" key="2">
    <source>
        <dbReference type="EMBL" id="AXC13561.1"/>
    </source>
</evidence>
<keyword evidence="3" id="KW-1185">Reference proteome</keyword>
<organism evidence="2 3">
    <name type="scientific">Acidisarcina polymorpha</name>
    <dbReference type="NCBI Taxonomy" id="2211140"/>
    <lineage>
        <taxon>Bacteria</taxon>
        <taxon>Pseudomonadati</taxon>
        <taxon>Acidobacteriota</taxon>
        <taxon>Terriglobia</taxon>
        <taxon>Terriglobales</taxon>
        <taxon>Acidobacteriaceae</taxon>
        <taxon>Acidisarcina</taxon>
    </lineage>
</organism>
<dbReference type="OrthoDB" id="123329at2"/>
<dbReference type="SUPFAM" id="SSF56349">
    <property type="entry name" value="DNA breaking-rejoining enzymes"/>
    <property type="match status" value="1"/>
</dbReference>
<dbReference type="GO" id="GO:0015074">
    <property type="term" value="P:DNA integration"/>
    <property type="evidence" value="ECO:0007669"/>
    <property type="project" value="InterPro"/>
</dbReference>